<dbReference type="NCBIfam" id="NF012211">
    <property type="entry name" value="tand_rpt_95"/>
    <property type="match status" value="1"/>
</dbReference>
<dbReference type="InterPro" id="IPR006141">
    <property type="entry name" value="Intein_N"/>
</dbReference>
<dbReference type="Gene3D" id="2.170.16.10">
    <property type="entry name" value="Hedgehog/Intein (Hint) domain"/>
    <property type="match status" value="1"/>
</dbReference>
<feature type="signal peptide" evidence="3">
    <location>
        <begin position="1"/>
        <end position="21"/>
    </location>
</feature>
<dbReference type="Gene3D" id="2.180.10.10">
    <property type="entry name" value="RHS repeat-associated core"/>
    <property type="match status" value="3"/>
</dbReference>
<dbReference type="InterPro" id="IPR003587">
    <property type="entry name" value="Hint_dom_N"/>
</dbReference>
<dbReference type="InterPro" id="IPR050708">
    <property type="entry name" value="T6SS_VgrG/RHS"/>
</dbReference>
<dbReference type="Gene3D" id="2.130.10.130">
    <property type="entry name" value="Integrin alpha, N-terminal"/>
    <property type="match status" value="1"/>
</dbReference>
<dbReference type="InterPro" id="IPR002126">
    <property type="entry name" value="Cadherin-like_dom"/>
</dbReference>
<dbReference type="Gene3D" id="1.50.10.20">
    <property type="match status" value="2"/>
</dbReference>
<dbReference type="SUPFAM" id="SSF51294">
    <property type="entry name" value="Hedgehog/intein (Hint) domain"/>
    <property type="match status" value="1"/>
</dbReference>
<dbReference type="InterPro" id="IPR022385">
    <property type="entry name" value="Rhs_assc_core"/>
</dbReference>
<dbReference type="Pfam" id="PF05345">
    <property type="entry name" value="He_PIG"/>
    <property type="match status" value="6"/>
</dbReference>
<keyword evidence="6" id="KW-1185">Reference proteome</keyword>
<dbReference type="InterPro" id="IPR015919">
    <property type="entry name" value="Cadherin-like_sf"/>
</dbReference>
<dbReference type="SUPFAM" id="SSF48239">
    <property type="entry name" value="Terpenoid cyclases/Protein prenyltransferases"/>
    <property type="match status" value="1"/>
</dbReference>
<dbReference type="PROSITE" id="PS50268">
    <property type="entry name" value="CADHERIN_2"/>
    <property type="match status" value="1"/>
</dbReference>
<organism evidence="5 6">
    <name type="scientific">Reinekea marina</name>
    <dbReference type="NCBI Taxonomy" id="1310421"/>
    <lineage>
        <taxon>Bacteria</taxon>
        <taxon>Pseudomonadati</taxon>
        <taxon>Pseudomonadota</taxon>
        <taxon>Gammaproteobacteria</taxon>
        <taxon>Oceanospirillales</taxon>
        <taxon>Saccharospirillaceae</taxon>
        <taxon>Reinekea</taxon>
    </lineage>
</organism>
<keyword evidence="1 3" id="KW-0732">Signal</keyword>
<dbReference type="InterPro" id="IPR013517">
    <property type="entry name" value="FG-GAP"/>
</dbReference>
<evidence type="ECO:0000256" key="3">
    <source>
        <dbReference type="SAM" id="SignalP"/>
    </source>
</evidence>
<protein>
    <submittedName>
        <fullName evidence="5">Ig domain-containing protein</fullName>
    </submittedName>
</protein>
<dbReference type="Pfam" id="PF05593">
    <property type="entry name" value="RHS_repeat"/>
    <property type="match status" value="1"/>
</dbReference>
<dbReference type="InterPro" id="IPR028994">
    <property type="entry name" value="Integrin_alpha_N"/>
</dbReference>
<dbReference type="Pfam" id="PF25023">
    <property type="entry name" value="TEN_YD-shell"/>
    <property type="match status" value="1"/>
</dbReference>
<keyword evidence="2" id="KW-0677">Repeat</keyword>
<dbReference type="InterPro" id="IPR008930">
    <property type="entry name" value="Terpenoid_cyclase/PrenylTrfase"/>
</dbReference>
<dbReference type="NCBIfam" id="TIGR01643">
    <property type="entry name" value="YD_repeat_2x"/>
    <property type="match status" value="2"/>
</dbReference>
<evidence type="ECO:0000256" key="2">
    <source>
        <dbReference type="ARBA" id="ARBA00022737"/>
    </source>
</evidence>
<dbReference type="InterPro" id="IPR030934">
    <property type="entry name" value="Intein_C"/>
</dbReference>
<dbReference type="Gene3D" id="2.60.40.10">
    <property type="entry name" value="Immunoglobulins"/>
    <property type="match status" value="10"/>
</dbReference>
<dbReference type="Pfam" id="PF17963">
    <property type="entry name" value="Big_9"/>
    <property type="match status" value="4"/>
</dbReference>
<dbReference type="SUPFAM" id="SSF49313">
    <property type="entry name" value="Cadherin-like"/>
    <property type="match status" value="8"/>
</dbReference>
<dbReference type="InterPro" id="IPR056823">
    <property type="entry name" value="TEN-like_YD-shell"/>
</dbReference>
<reference evidence="6" key="1">
    <citation type="journal article" date="2019" name="Int. J. Syst. Evol. Microbiol.">
        <title>The Global Catalogue of Microorganisms (GCM) 10K type strain sequencing project: providing services to taxonomists for standard genome sequencing and annotation.</title>
        <authorList>
            <consortium name="The Broad Institute Genomics Platform"/>
            <consortium name="The Broad Institute Genome Sequencing Center for Infectious Disease"/>
            <person name="Wu L."/>
            <person name="Ma J."/>
        </authorList>
    </citation>
    <scope>NUCLEOTIDE SEQUENCE [LARGE SCALE GENOMIC DNA]</scope>
    <source>
        <strain evidence="6">CECT 8288</strain>
    </source>
</reference>
<dbReference type="EMBL" id="JBHRYN010000003">
    <property type="protein sequence ID" value="MFC3700202.1"/>
    <property type="molecule type" value="Genomic_DNA"/>
</dbReference>
<gene>
    <name evidence="5" type="ORF">ACFOND_01015</name>
</gene>
<dbReference type="NCBIfam" id="TIGR03696">
    <property type="entry name" value="Rhs_assc_core"/>
    <property type="match status" value="1"/>
</dbReference>
<dbReference type="InterPro" id="IPR013783">
    <property type="entry name" value="Ig-like_fold"/>
</dbReference>
<dbReference type="CDD" id="cd00688">
    <property type="entry name" value="ISOPREN_C2_like"/>
    <property type="match status" value="1"/>
</dbReference>
<dbReference type="Proteomes" id="UP001595710">
    <property type="component" value="Unassembled WGS sequence"/>
</dbReference>
<dbReference type="InterPro" id="IPR006644">
    <property type="entry name" value="Cadg"/>
</dbReference>
<name>A0ABV7WM85_9GAMM</name>
<dbReference type="InterPro" id="IPR036844">
    <property type="entry name" value="Hint_dom_sf"/>
</dbReference>
<evidence type="ECO:0000256" key="1">
    <source>
        <dbReference type="ARBA" id="ARBA00022729"/>
    </source>
</evidence>
<dbReference type="SUPFAM" id="SSF69318">
    <property type="entry name" value="Integrin alpha N-terminal domain"/>
    <property type="match status" value="1"/>
</dbReference>
<dbReference type="PROSITE" id="PS50818">
    <property type="entry name" value="INTEIN_C_TER"/>
    <property type="match status" value="1"/>
</dbReference>
<evidence type="ECO:0000313" key="6">
    <source>
        <dbReference type="Proteomes" id="UP001595710"/>
    </source>
</evidence>
<dbReference type="Pfam" id="PF07591">
    <property type="entry name" value="PT-HINT"/>
    <property type="match status" value="1"/>
</dbReference>
<accession>A0ABV7WM85</accession>
<feature type="domain" description="Cadherin" evidence="4">
    <location>
        <begin position="2054"/>
        <end position="2129"/>
    </location>
</feature>
<dbReference type="InterPro" id="IPR031325">
    <property type="entry name" value="RHS_repeat"/>
</dbReference>
<dbReference type="Gene3D" id="2.60.40.3440">
    <property type="match status" value="2"/>
</dbReference>
<dbReference type="InterPro" id="IPR006530">
    <property type="entry name" value="YD"/>
</dbReference>
<evidence type="ECO:0000259" key="4">
    <source>
        <dbReference type="PROSITE" id="PS50268"/>
    </source>
</evidence>
<dbReference type="SMART" id="SM00306">
    <property type="entry name" value="HintN"/>
    <property type="match status" value="1"/>
</dbReference>
<dbReference type="RefSeq" id="WP_377361935.1">
    <property type="nucleotide sequence ID" value="NZ_JBHRYN010000003.1"/>
</dbReference>
<dbReference type="SMART" id="SM00736">
    <property type="entry name" value="CADG"/>
    <property type="match status" value="5"/>
</dbReference>
<dbReference type="PANTHER" id="PTHR32305:SF15">
    <property type="entry name" value="PROTEIN RHSA-RELATED"/>
    <property type="match status" value="1"/>
</dbReference>
<proteinExistence type="predicted"/>
<dbReference type="PROSITE" id="PS50817">
    <property type="entry name" value="INTEIN_N_TER"/>
    <property type="match status" value="1"/>
</dbReference>
<comment type="caution">
    <text evidence="5">The sequence shown here is derived from an EMBL/GenBank/DDBJ whole genome shotgun (WGS) entry which is preliminary data.</text>
</comment>
<dbReference type="CDD" id="cd00081">
    <property type="entry name" value="Hint"/>
    <property type="match status" value="1"/>
</dbReference>
<evidence type="ECO:0000313" key="5">
    <source>
        <dbReference type="EMBL" id="MFC3700202.1"/>
    </source>
</evidence>
<dbReference type="Pfam" id="PF13517">
    <property type="entry name" value="FG-GAP_3"/>
    <property type="match status" value="2"/>
</dbReference>
<sequence length="4190" mass="459751">MFSLRAHIFMAALLLASYLQANSFAETPDVTIEPYFCSIYPITLPYELVNSAQTGTVFNEVPLGTGPGNYNWLSWNGTNDANSVASRLVSPGNSDTYINPNQPSDHQLNIGDWVEGAPGVKNSKSIRTGMDAILGTHIILPLYSHYNDHGSNLDYLVSAFAIVRLTDYKLNGKGYISFEFERFTRCYNNRPSAQNLSVQVNEDDQITFKLPINDADNDSLIHTLNSYVSEGQLTTDGDFYTYAPRENFNGNDAFTYQVHDGEQISNEATVSIDVLPVNDAPIVTDSAFELDGNTDISFSPVVTDIDSDNYHLLTHTPTEHGTIDINNGVITYTPNIGFSGEDKWLFQADDLANGPNDAGTNLSNIGTVYFTVIKVNEPPVIISPPIELTNEYADYGYSVVAKDPNEYDVLAYSLDQMPFGMAIDTATGKINWQPDASWTQSVPDFNKQCYVVPTGSVKEYEEGDENNDQAYIAPLFQQVKASLESASVFTAREAVNWHNANGCLGCHVQTQSLLGLQASKDKADVNEVAAEYLLTELLSSQLSDGSIRRSHPQYTKTQTAFALWSLSFVPEIERTMDVRGRALNFMMARQNTNGDQVFWSQDHNSGWMRDYDSITSVVALSGARYLKDLQNLDSISPEQQTYADNFIARIPSIINFELARAYGNENETLWLAFRQIALAELLPFVSDELRAMEIQNAIAFTDSHLRERQVTTGGWARYGYSNNADPLTSAWVGLALNYLDPPLTDTAVTSNIEYLLDSQSANGTWVTNSGLFTTHLATTSLVMAYLPIAMEHLGNPDIHAGTIHLLERESGVHSLSATISNRGLADITAPITVNFYNGKEDQGDLLGSVLLTNLLSGEIQQPSIDVEDHRLTDHVYITLASASTLDECEITNNSSHAAIVRARVTDPSNESDTQIYALNVIDVNEAPLITSEAPSEHQGGQGLKYKIEITDGDVGDGHRYSIISGPANVYVDAKTGVVTAAPGSLAPGTYEIVVQVEDLRGATATQTITFVVFANDPPSIVSIAVEKGNEQTGYEYDVDAIDPNNDVLKYALEKSPQGSWINKNSGLLNWVGASQFVEPMTETNDQCIGVIDQNIGGITSVVKWSLNYPNSNAHVFGPVNVAQMTDDNNDGLINQHDDTDIIFVVSQGGQPALTVADGATGQIHWNKTGLNNSFYGSTAVADTDKDGIPEIFVTNNQRTQLLKVSSDGQLIWQVATGLPAMTYPRDGVAIADLNADGTAEIIVGSAVFSTNGVKLWNGTKDFGGDRNYGFNSVVADVDLDGYQEVIAGRSIYGHDGTVKAHVGELNSDGFTAVGNFDDDEFGEIVLVGGSQVSLFNHDGSVIWKNVSLTGGGYGGAPTIGDFDGDGLPEIGVAGARYYFVFEHDGTLKWFSPTRDSSSHRTGSSLFDFNSDGKIEVVYADEYFLRVYDGETGTVLIEESNRSGTTLEYPVIADVDNDGYAEIIVGSSNISGTLRVLESSENNWAPTRSIWNQHAYNINNINDDLTVPASPVKSWLTHNTFRLNTFPDRPALGQADLTVHDIRFDEATSQIFATVLNRGLAPITGAINVTFTHEHSWTGDTLLGEVSVNGLLNSQSQTVAITIADTDILEQTIRVDVTPNEQSNECLTDNNQTRAVVMQASVYDEAGLFDIQTFAASITNVNDSPSIISSASFTATENAGFSFNIDVSDADVGDDHRYELLNAPVQISIDANTGKLESDGLPIGAYPVLVKVYDLVGASAEQTILITVTTADNYAPIISSDPVESVNLGDQYSYQVIASDPDGDAIQFFMSRTQPGLSIDADSGLILWTPVESDLGLKSAEVSVIDQNGAITKQYFLIDVIDSQQPNHAPIITSVPSGVVYAGKEYLYPVIATDEDGDALTYSVITDEPAITINQNGVLQWLPAFDLVGQSVIVEIQVNDSRGGIAIQKLTLPVNASANHPPIISSVPNLSAYVDEPYSYSIIASDEDGDAFTFELLEQANGMSLVGNLIQWSPSSVQLDTAPNVTIKVTDARGAASTQSFSVYVNAAVIENSAPVITSIPNGSVYAGVPFTYAVTATDADNDTLTYSIESNRSDILIDSVSGLLSWSPTVDDIGNTIELTVNVNDGRGGIAWQKLSLPVNDTANSAPLIQSQPSLSSYVDEPYHYLIIASDAEGDAITLTLLDAPEGMTLVGDRIQWTPLLSQGDTAHQVTLKATDARGAASTQSFSVYVNSIVAPNQAPTIISSPTSPAIVGQEYQYNVIAVDADGDTLVYSLASAIEGTSLNQNGALRWTPTIDQIGTHSLSVQVSDNRAMVTQTFLLDVIADGSQNQAPIITSTPLTVAVQNQAYKYAITATDPDGDSLSYGSLTLPIGATLADNLLTWSPTADQIGIHDVVVFADDGNIRALQSYTIAVTDTALPIDAFLNVEPQHPNFGDIVSIQLLANGGQNALFKTVTVNGTEYTLDAYGRTNVLANQYGISTVIGTVTDGIETITEEDYFTVVDPSDSTPPTITLHSPTDNATVTAPTDVIATIQDANLRQWQLIVSEQDSAPTDYQIIATGNSNVDNGVIGQFDPTLLTNGQYQLVIFAEDTNGLVTQEGVNLLVEGDFKVGNFSITFEDVNVPVAGIPIRVTRTYDSRRRHERLDFGYGWSVGYQDVKVHESRVPGSHWALNEYSGAFGIIPVFCVEPQGAPVVSVSLPGGDVEKFEMAASPKCNNVIPIKDVSLVFNAMGDTQSKLEALDETTAYLNGGNLVETGYFSSPVNPNRYKLTTKNGYVYFLNQGFGVDKVIDPNGHTLTYTENGIIHSSGKSIEFVRNAYGQIENIIDPAGNIIEYRYDANGDLINAIDTVSFVNNKPGATYNYYGQTHGLNEMFDPLDRRVIKNIYDEAGRLDYQEDSNGNIISFDHDLEGRVSTVTDREFRTKVFAYDTQGNVLNEIKKAQGIVYSDDIESVFAYDANGNQTSSAVGGLDFATTAKFDTSNNQEWATNALGQTVFYRDYNEKGQEGEIEDELGRVHTMQYDVIGNLYRIEGPEYQDPVTLEVKRDSASNVINSRGLVESTTDMSGNTTHYTYYPKGHAWEDQKKTESTQVGGTVTYTYDDNLNVTTETRERTVDGVVQQETVAYEYDIQNRLTVMTYPDGSYTQTRYDLTGNAYEERDRFGVWTEHEFDAYGRTVASYYADGTSEHWTFYAEGNVETHISRGGIVTLYEYDDFGRQWKVHNQTEALATGLPSFTETKYTPQGWVEFEWDAERNLTEYKYNVAGQRVSVIRHDGKGNTFEHSFTYYDNGELHTETDANGHTTTYEINEQDQRVKTIFHDGTDVEARYDAMGVRTHGIDQNERRTRFGYDDLGRLTEVQPEVQVALNGFMVDVPVTTYSYDEVGNKLTQTDAKGHTTRWTYDYFGQTTSRTLPEGQQEQTEYSTQMCTDAAYTGEGDDVCQVITHTDFNGQVTTTLLDAMGRTERIDFHDGSFKAYTYWPDGQVNTITTEQGTISYTYDSASRLAKETQIDGSVLSYLYDRNGNRTQLTVRHEGISTVTDFTYDGLNRLETVTDGTGTTVYTYDAVGNLDTVTAANGNVTDYDYTTVNQLWQLTITNASNEILSHYVYDLDATGRREFITEHHSNRTIDNVYDALYRLTGEHITDAVNGDYHASYQYDLVGNRTYETVDGVQTAYSYNKNDWLTQTGGSVFGYDDNGNTTSETLDGQTTVYTYNAQNQLVSTNNTGTVTQYRYNPSGIRSQKIDNVNTIDEITTDYIVDENRDYAQVLMETENGQLTVTYQYGHDLLSQTRTDADETHFFQVDGLGSTRQLTDTTGSITDSYNYEAFGTVLNQTGTTENSYLYTGEQYDTGLDQYYLRARYYDQNIGRFTQMDTWMGSNHDPITLHKYLYANADPVTYTDPTGKFSLGSVMTSVRTMGSLAMRGYNTYDNAMLLIQIANGDMTMNELAITFLASKFLPRRFFKCNNSFIGSTLVHTENGLVAIETIKIGDKVWAFDESTGEKTLEEVIHVITVEGSKELVDITLENGDAFTATTNHPIYSYASNNWIDAGSLAYTDQLMNINGDGVSVLELIPFTDVTSVYNFSVANSHTYYVGEVGELAHNCYQKPKSINYKKHVPKKKWTKQETINATKNGGNAKYFIKGTENIQKFELNAWKKGVPTTNGKPWKVAEFPEEIGAYDGKAVRWLRLEYSEGGNVIHGHPISLAQYRKLLK</sequence>
<dbReference type="PANTHER" id="PTHR32305">
    <property type="match status" value="1"/>
</dbReference>
<feature type="chain" id="PRO_5047224514" evidence="3">
    <location>
        <begin position="22"/>
        <end position="4190"/>
    </location>
</feature>